<organism evidence="9 10">
    <name type="scientific">Ilumatobacter coccineus (strain NBRC 103263 / KCTC 29153 / YM16-304)</name>
    <dbReference type="NCBI Taxonomy" id="1313172"/>
    <lineage>
        <taxon>Bacteria</taxon>
        <taxon>Bacillati</taxon>
        <taxon>Actinomycetota</taxon>
        <taxon>Acidimicrobiia</taxon>
        <taxon>Acidimicrobiales</taxon>
        <taxon>Ilumatobacteraceae</taxon>
        <taxon>Ilumatobacter</taxon>
    </lineage>
</organism>
<dbReference type="InterPro" id="IPR052530">
    <property type="entry name" value="NAD(P)H_nitroreductase"/>
</dbReference>
<dbReference type="GO" id="GO:0016491">
    <property type="term" value="F:oxidoreductase activity"/>
    <property type="evidence" value="ECO:0007669"/>
    <property type="project" value="UniProtKB-KW"/>
</dbReference>
<evidence type="ECO:0000256" key="3">
    <source>
        <dbReference type="ARBA" id="ARBA00022630"/>
    </source>
</evidence>
<dbReference type="EMBL" id="AP012057">
    <property type="protein sequence ID" value="BAN03207.1"/>
    <property type="molecule type" value="Genomic_DNA"/>
</dbReference>
<dbReference type="InterPro" id="IPR026021">
    <property type="entry name" value="YdjA-like"/>
</dbReference>
<keyword evidence="3" id="KW-0285">Flavoprotein</keyword>
<keyword evidence="7" id="KW-0520">NAD</keyword>
<dbReference type="SUPFAM" id="SSF55469">
    <property type="entry name" value="FMN-dependent nitroreductase-like"/>
    <property type="match status" value="1"/>
</dbReference>
<keyword evidence="10" id="KW-1185">Reference proteome</keyword>
<keyword evidence="4" id="KW-0288">FMN</keyword>
<dbReference type="KEGG" id="aym:YM304_28930"/>
<evidence type="ECO:0000313" key="9">
    <source>
        <dbReference type="EMBL" id="BAN03207.1"/>
    </source>
</evidence>
<dbReference type="AlphaFoldDB" id="A0A6C7E927"/>
<dbReference type="InterPro" id="IPR029479">
    <property type="entry name" value="Nitroreductase"/>
</dbReference>
<evidence type="ECO:0000256" key="7">
    <source>
        <dbReference type="ARBA" id="ARBA00023027"/>
    </source>
</evidence>
<keyword evidence="5" id="KW-0521">NADP</keyword>
<feature type="domain" description="Nitroreductase" evidence="8">
    <location>
        <begin position="22"/>
        <end position="178"/>
    </location>
</feature>
<sequence length="198" mass="22274">MTDAFGTMEDGDSRYEWFAHLVRQRRTSMFVDPDREVDPAMVQELCGLATWAPNHKKTWPWRFAYFTGDGRARLGETMVADMIEADFGDEVKREKTRTKYLRTPGILVVGCEPHENDTLHHENRDAVAAGIQNLLLGATALGLASFWSTPALLQPPRVLDLCGFGADDRVIGVIYLGWEDRPCPPPERPPLPITLVTH</sequence>
<evidence type="ECO:0000256" key="1">
    <source>
        <dbReference type="ARBA" id="ARBA00001917"/>
    </source>
</evidence>
<evidence type="ECO:0000259" key="8">
    <source>
        <dbReference type="Pfam" id="PF00881"/>
    </source>
</evidence>
<evidence type="ECO:0000256" key="2">
    <source>
        <dbReference type="ARBA" id="ARBA00007118"/>
    </source>
</evidence>
<comment type="similarity">
    <text evidence="2">Belongs to the nitroreductase family.</text>
</comment>
<dbReference type="CDD" id="cd02135">
    <property type="entry name" value="YdjA-like"/>
    <property type="match status" value="1"/>
</dbReference>
<evidence type="ECO:0000256" key="4">
    <source>
        <dbReference type="ARBA" id="ARBA00022643"/>
    </source>
</evidence>
<dbReference type="Proteomes" id="UP000011863">
    <property type="component" value="Chromosome"/>
</dbReference>
<keyword evidence="6" id="KW-0560">Oxidoreductase</keyword>
<reference evidence="9 10" key="1">
    <citation type="journal article" date="2013" name="Int. J. Syst. Evol. Microbiol.">
        <title>Ilumatobacter nonamiense sp. nov. and Ilumatobacter coccineum sp. nov., isolated from seashore sand.</title>
        <authorList>
            <person name="Matsumoto A."/>
            <person name="Kasai H."/>
            <person name="Matsuo Y."/>
            <person name="Shizuri Y."/>
            <person name="Ichikawa N."/>
            <person name="Fujita N."/>
            <person name="Omura S."/>
            <person name="Takahashi Y."/>
        </authorList>
    </citation>
    <scope>NUCLEOTIDE SEQUENCE [LARGE SCALE GENOMIC DNA]</scope>
    <source>
        <strain evidence="10">NBRC 103263 / KCTC 29153 / YM16-304</strain>
    </source>
</reference>
<dbReference type="RefSeq" id="WP_015442454.1">
    <property type="nucleotide sequence ID" value="NC_020520.1"/>
</dbReference>
<dbReference type="Gene3D" id="3.40.109.10">
    <property type="entry name" value="NADH Oxidase"/>
    <property type="match status" value="1"/>
</dbReference>
<dbReference type="Pfam" id="PF00881">
    <property type="entry name" value="Nitroreductase"/>
    <property type="match status" value="1"/>
</dbReference>
<accession>A0A6C7E927</accession>
<dbReference type="PANTHER" id="PTHR43821:SF1">
    <property type="entry name" value="NAD(P)H NITROREDUCTASE YDJA-RELATED"/>
    <property type="match status" value="1"/>
</dbReference>
<gene>
    <name evidence="9" type="ORF">YM304_28930</name>
</gene>
<protein>
    <submittedName>
        <fullName evidence="9">Putative oxidoreductase</fullName>
    </submittedName>
</protein>
<evidence type="ECO:0000256" key="5">
    <source>
        <dbReference type="ARBA" id="ARBA00022857"/>
    </source>
</evidence>
<evidence type="ECO:0000313" key="10">
    <source>
        <dbReference type="Proteomes" id="UP000011863"/>
    </source>
</evidence>
<name>A0A6C7E927_ILUCY</name>
<dbReference type="InterPro" id="IPR000415">
    <property type="entry name" value="Nitroreductase-like"/>
</dbReference>
<proteinExistence type="inferred from homology"/>
<comment type="cofactor">
    <cofactor evidence="1">
        <name>FMN</name>
        <dbReference type="ChEBI" id="CHEBI:58210"/>
    </cofactor>
</comment>
<dbReference type="PANTHER" id="PTHR43821">
    <property type="entry name" value="NAD(P)H NITROREDUCTASE YDJA-RELATED"/>
    <property type="match status" value="1"/>
</dbReference>
<evidence type="ECO:0000256" key="6">
    <source>
        <dbReference type="ARBA" id="ARBA00023002"/>
    </source>
</evidence>